<dbReference type="EMBL" id="AASXRC010000001">
    <property type="protein sequence ID" value="EFI0210933.1"/>
    <property type="molecule type" value="Genomic_DNA"/>
</dbReference>
<reference evidence="4 6" key="1">
    <citation type="journal article" date="2015" name="Genome Announc.">
        <title>Draft Genome Sequences of Human-Pathogenic Escherichia coli O26:H11 Strains Carrying the stx2 Gene Only and Circulating in France.</title>
        <authorList>
            <person name="Delannoy S."/>
            <person name="Mariani-Kurkdjian P."/>
            <person name="Bonacorsi S."/>
            <person name="Liguori S."/>
            <person name="Ison S.A."/>
            <person name="Fach P."/>
        </authorList>
    </citation>
    <scope>NUCLEOTIDE SEQUENCE [LARGE SCALE GENOMIC DNA]</scope>
    <source>
        <strain evidence="4 6">34870</strain>
    </source>
</reference>
<dbReference type="Proteomes" id="UP000521994">
    <property type="component" value="Unassembled WGS sequence"/>
</dbReference>
<proteinExistence type="predicted"/>
<reference evidence="5 7" key="6">
    <citation type="submission" date="2020-06" db="EMBL/GenBank/DDBJ databases">
        <title>REHAB project genomes.</title>
        <authorList>
            <person name="Shaw L.P."/>
        </authorList>
    </citation>
    <scope>NUCLEOTIDE SEQUENCE [LARGE SCALE GENOMIC DNA]</scope>
    <source>
        <strain evidence="5 7">RHB01-C20</strain>
    </source>
</reference>
<evidence type="ECO:0000313" key="9">
    <source>
        <dbReference type="Proteomes" id="UP000521994"/>
    </source>
</evidence>
<dbReference type="GO" id="GO:0004842">
    <property type="term" value="F:ubiquitin-protein transferase activity"/>
    <property type="evidence" value="ECO:0007669"/>
    <property type="project" value="InterPro"/>
</dbReference>
<gene>
    <name evidence="4" type="ORF">ABE91_024355</name>
    <name evidence="2" type="ORF">BG944_000011</name>
    <name evidence="1" type="ORF">D3G36_16095</name>
    <name evidence="3" type="ORF">G4A47_16055</name>
    <name evidence="5" type="ORF">HVV39_23250</name>
</gene>
<sequence length="211" mass="23393">MPVTTLSIPSISQLSPAGVQSLQDAARLESGIRISIGSGQYSVHYVQLLDGFSVEPVRGGLLDRLLGREHRMERRAVALERQLNGGVDFLSSVNNYFQSVMAEHRENKTSNKILMEKINSCVFRPDSNHFSCPESFLTCPITLDTPENGVFMRNSRGAEICSLYDKDALVQLVETGGAHPLSREPITESMIMRKDECHFDSKKEAFVASDA</sequence>
<dbReference type="EMBL" id="AASATZ010000023">
    <property type="protein sequence ID" value="EFA4419360.1"/>
    <property type="molecule type" value="Genomic_DNA"/>
</dbReference>
<accession>A0A0K5VWI8</accession>
<dbReference type="OMA" id="RERHIEW"/>
<reference evidence="4" key="2">
    <citation type="submission" date="2017-03" db="EMBL/GenBank/DDBJ databases">
        <title>The mobilome is the main driver of stx2-positive O26:H11 Escherichia coli strains evolution.</title>
        <authorList>
            <person name="Delannoy S."/>
            <person name="Mariani-Kurkdjian P."/>
            <person name="Webb H.E."/>
            <person name="Bonacorsi S."/>
            <person name="Fach P."/>
        </authorList>
    </citation>
    <scope>NUCLEOTIDE SEQUENCE</scope>
    <source>
        <strain evidence="4">34870</strain>
    </source>
</reference>
<dbReference type="InterPro" id="IPR038436">
    <property type="entry name" value="Effector_NleG_sf"/>
</dbReference>
<evidence type="ECO:0000313" key="3">
    <source>
        <dbReference type="EMBL" id="NYP86707.1"/>
    </source>
</evidence>
<dbReference type="EMBL" id="CP055981">
    <property type="protein sequence ID" value="QMS40714.1"/>
    <property type="molecule type" value="Genomic_DNA"/>
</dbReference>
<dbReference type="Pfam" id="PF06416">
    <property type="entry name" value="T3SS_NleG"/>
    <property type="match status" value="1"/>
</dbReference>
<protein>
    <submittedName>
        <fullName evidence="2">DUF1076 domain-containing protein</fullName>
    </submittedName>
    <submittedName>
        <fullName evidence="4">T3SS effector protein NleG8</fullName>
    </submittedName>
</protein>
<evidence type="ECO:0000313" key="2">
    <source>
        <dbReference type="EMBL" id="EFI0210933.1"/>
    </source>
</evidence>
<dbReference type="Proteomes" id="UP000036331">
    <property type="component" value="Unassembled WGS sequence"/>
</dbReference>
<dbReference type="Proteomes" id="UP000517067">
    <property type="component" value="Unassembled WGS sequence"/>
</dbReference>
<dbReference type="GO" id="GO:0044403">
    <property type="term" value="P:biological process involved in symbiotic interaction"/>
    <property type="evidence" value="ECO:0007669"/>
    <property type="project" value="InterPro"/>
</dbReference>
<evidence type="ECO:0000313" key="7">
    <source>
        <dbReference type="Proteomes" id="UP000514533"/>
    </source>
</evidence>
<dbReference type="InterPro" id="IPR010489">
    <property type="entry name" value="Effector_NleG"/>
</dbReference>
<evidence type="ECO:0000313" key="10">
    <source>
        <dbReference type="Proteomes" id="UP000591371"/>
    </source>
</evidence>
<organism evidence="2 9">
    <name type="scientific">Escherichia coli</name>
    <dbReference type="NCBI Taxonomy" id="562"/>
    <lineage>
        <taxon>Bacteria</taxon>
        <taxon>Pseudomonadati</taxon>
        <taxon>Pseudomonadota</taxon>
        <taxon>Gammaproteobacteria</taxon>
        <taxon>Enterobacterales</taxon>
        <taxon>Enterobacteriaceae</taxon>
        <taxon>Escherichia</taxon>
    </lineage>
</organism>
<evidence type="ECO:0000313" key="1">
    <source>
        <dbReference type="EMBL" id="EFA4419360.1"/>
    </source>
</evidence>
<dbReference type="EMBL" id="JABUPU010000021">
    <property type="protein sequence ID" value="NYP86707.1"/>
    <property type="molecule type" value="Genomic_DNA"/>
</dbReference>
<evidence type="ECO:0000313" key="4">
    <source>
        <dbReference type="EMBL" id="PBN70557.1"/>
    </source>
</evidence>
<evidence type="ECO:0000313" key="8">
    <source>
        <dbReference type="Proteomes" id="UP000517067"/>
    </source>
</evidence>
<dbReference type="Gene3D" id="3.30.40.80">
    <property type="entry name" value="Effector protein NleG"/>
    <property type="match status" value="1"/>
</dbReference>
<evidence type="ECO:0000313" key="5">
    <source>
        <dbReference type="EMBL" id="QMS40714.1"/>
    </source>
</evidence>
<name>A0A0K5VWI8_ECOLX</name>
<reference evidence="2 9" key="5">
    <citation type="submission" date="2020-02" db="EMBL/GenBank/DDBJ databases">
        <authorList>
            <consortium name="PulseNet: The National Subtyping Network for Foodborne Disease Surveillance"/>
            <person name="Tarr C.L."/>
            <person name="Trees E."/>
            <person name="Katz L.S."/>
            <person name="Carleton-Romer H.A."/>
            <person name="Stroika S."/>
            <person name="Kucerova Z."/>
            <person name="Roache K.F."/>
            <person name="Sabol A.L."/>
            <person name="Besser J."/>
            <person name="Gerner-Smidt P."/>
        </authorList>
    </citation>
    <scope>NUCLEOTIDE SEQUENCE [LARGE SCALE GENOMIC DNA]</scope>
    <source>
        <strain evidence="2 9">2014C-3796</strain>
    </source>
</reference>
<dbReference type="RefSeq" id="WP_012816780.1">
    <property type="nucleotide sequence ID" value="NZ_AP018808.1"/>
</dbReference>
<dbReference type="EMBL" id="LDXE02000005">
    <property type="protein sequence ID" value="PBN70557.1"/>
    <property type="molecule type" value="Genomic_DNA"/>
</dbReference>
<dbReference type="AlphaFoldDB" id="A0A0K5VWI8"/>
<reference evidence="3 8" key="4">
    <citation type="journal article" date="2020" name="J. Appl. Microbiol.">
        <title>Genetic characterization of Shigatoxigenic and enteropathogenic Escherichia coli O80:H2 from diarrheic and septicemic calves and relatedness to human Shigatoxigenic E. coli O80:H2.</title>
        <authorList>
            <person name="Habets A."/>
            <person name="Crombe F."/>
            <person name="Nakamura K."/>
            <person name="Guerin V."/>
            <person name="De Rauw K."/>
            <person name="Pierard D."/>
            <person name="Saulmont M."/>
            <person name="Hayashi T."/>
            <person name="Mainil J.G."/>
            <person name="Thiry D."/>
        </authorList>
    </citation>
    <scope>NUCLEOTIDE SEQUENCE [LARGE SCALE GENOMIC DNA]</scope>
    <source>
        <strain evidence="3 8">EH3307</strain>
    </source>
</reference>
<reference evidence="1 10" key="3">
    <citation type="submission" date="2019-03" db="EMBL/GenBank/DDBJ databases">
        <authorList>
            <consortium name="GenomeTrakr network: Whole genome sequencing for foodborne pathogen traceback"/>
        </authorList>
    </citation>
    <scope>NUCLEOTIDE SEQUENCE [LARGE SCALE GENOMIC DNA]</scope>
    <source>
        <strain evidence="1 10">PSU-1190</strain>
    </source>
</reference>
<evidence type="ECO:0000313" key="6">
    <source>
        <dbReference type="Proteomes" id="UP000036331"/>
    </source>
</evidence>
<dbReference type="Proteomes" id="UP000591371">
    <property type="component" value="Unassembled WGS sequence"/>
</dbReference>
<dbReference type="Proteomes" id="UP000514533">
    <property type="component" value="Chromosome"/>
</dbReference>